<dbReference type="RefSeq" id="WP_003776495.1">
    <property type="nucleotide sequence ID" value="NZ_JH992957.1"/>
</dbReference>
<proteinExistence type="inferred from homology"/>
<evidence type="ECO:0000256" key="1">
    <source>
        <dbReference type="ARBA" id="ARBA00005850"/>
    </source>
</evidence>
<dbReference type="GO" id="GO:0042777">
    <property type="term" value="P:proton motive force-driven plasma membrane ATP synthesis"/>
    <property type="evidence" value="ECO:0007669"/>
    <property type="project" value="UniProtKB-UniRule"/>
</dbReference>
<dbReference type="Proteomes" id="UP000009875">
    <property type="component" value="Unassembled WGS sequence"/>
</dbReference>
<dbReference type="InterPro" id="IPR002699">
    <property type="entry name" value="V_ATPase_D"/>
</dbReference>
<evidence type="ECO:0000256" key="3">
    <source>
        <dbReference type="ARBA" id="ARBA00023065"/>
    </source>
</evidence>
<evidence type="ECO:0000313" key="6">
    <source>
        <dbReference type="EMBL" id="EKU94199.1"/>
    </source>
</evidence>
<dbReference type="GO" id="GO:0046933">
    <property type="term" value="F:proton-transporting ATP synthase activity, rotational mechanism"/>
    <property type="evidence" value="ECO:0007669"/>
    <property type="project" value="UniProtKB-UniRule"/>
</dbReference>
<dbReference type="HAMAP" id="MF_00271">
    <property type="entry name" value="ATP_synth_D_arch"/>
    <property type="match status" value="1"/>
</dbReference>
<name>K9EAD6_9LACT</name>
<keyword evidence="3 4" id="KW-0406">Ion transport</keyword>
<dbReference type="STRING" id="883081.HMPREF9698_00231"/>
<keyword evidence="4" id="KW-0375">Hydrogen ion transport</keyword>
<dbReference type="NCBIfam" id="NF001543">
    <property type="entry name" value="PRK00373.1-2"/>
    <property type="match status" value="1"/>
</dbReference>
<dbReference type="OrthoDB" id="9781718at2"/>
<keyword evidence="7" id="KW-1185">Reference proteome</keyword>
<feature type="coiled-coil region" evidence="5">
    <location>
        <begin position="14"/>
        <end position="62"/>
    </location>
</feature>
<dbReference type="NCBIfam" id="TIGR00309">
    <property type="entry name" value="V_ATPase_subD"/>
    <property type="match status" value="1"/>
</dbReference>
<dbReference type="PATRIC" id="fig|883081.3.peg.232"/>
<gene>
    <name evidence="4" type="primary">atpD</name>
    <name evidence="6" type="ORF">HMPREF9698_00231</name>
</gene>
<evidence type="ECO:0000313" key="7">
    <source>
        <dbReference type="Proteomes" id="UP000009875"/>
    </source>
</evidence>
<dbReference type="PANTHER" id="PTHR11671">
    <property type="entry name" value="V-TYPE ATP SYNTHASE SUBUNIT D"/>
    <property type="match status" value="1"/>
</dbReference>
<keyword evidence="2 4" id="KW-0813">Transport</keyword>
<comment type="function">
    <text evidence="4">Produces ATP from ADP in the presence of a proton gradient across the membrane.</text>
</comment>
<protein>
    <recommendedName>
        <fullName evidence="4">V-type ATP synthase subunit D</fullName>
    </recommendedName>
    <alternativeName>
        <fullName evidence="4">V-ATPase subunit D</fullName>
    </alternativeName>
</protein>
<reference evidence="6 7" key="1">
    <citation type="submission" date="2012-09" db="EMBL/GenBank/DDBJ databases">
        <title>The Genome Sequence of Alloiococcus otitis ATCC 51267.</title>
        <authorList>
            <consortium name="The Broad Institute Genome Sequencing Platform"/>
            <person name="Earl A."/>
            <person name="Ward D."/>
            <person name="Feldgarden M."/>
            <person name="Gevers D."/>
            <person name="Huys G."/>
            <person name="Walker B."/>
            <person name="Young S.K."/>
            <person name="Zeng Q."/>
            <person name="Gargeya S."/>
            <person name="Fitzgerald M."/>
            <person name="Haas B."/>
            <person name="Abouelleil A."/>
            <person name="Alvarado L."/>
            <person name="Arachchi H.M."/>
            <person name="Berlin A.M."/>
            <person name="Chapman S.B."/>
            <person name="Goldberg J."/>
            <person name="Griggs A."/>
            <person name="Gujja S."/>
            <person name="Hansen M."/>
            <person name="Howarth C."/>
            <person name="Imamovic A."/>
            <person name="Larimer J."/>
            <person name="McCowen C."/>
            <person name="Montmayeur A."/>
            <person name="Murphy C."/>
            <person name="Neiman D."/>
            <person name="Pearson M."/>
            <person name="Priest M."/>
            <person name="Roberts A."/>
            <person name="Saif S."/>
            <person name="Shea T."/>
            <person name="Sisk P."/>
            <person name="Sykes S."/>
            <person name="Wortman J."/>
            <person name="Nusbaum C."/>
            <person name="Birren B."/>
        </authorList>
    </citation>
    <scope>NUCLEOTIDE SEQUENCE [LARGE SCALE GENOMIC DNA]</scope>
    <source>
        <strain evidence="6 7">ATCC 51267</strain>
    </source>
</reference>
<dbReference type="HOGENOM" id="CLU_069688_2_1_9"/>
<accession>K9EAD6</accession>
<evidence type="ECO:0000256" key="4">
    <source>
        <dbReference type="HAMAP-Rule" id="MF_00271"/>
    </source>
</evidence>
<sequence>MADLLNVNPTRMELSNLKDRLELASRGYKLLKDKQDELMRQFIELVRKNDQLRKEVEDDLEEGMKSFSVAKSLLHENYLEEIMAIPSRSVEMNINRKNIMSVQVPQMNFDYHNKSQEDEPLKYGYLNSNSELDATFEQFNNVMSKMLDLAEIEKTCQLMASEIEKTRRRVNALEHLTIPQLENTIYFIQMKLDESERAEITRLMKIKDMGQAEDQEAEEKE</sequence>
<dbReference type="FunFam" id="1.10.287.3240:FF:000007">
    <property type="entry name" value="V-type ATP synthase subunit D"/>
    <property type="match status" value="1"/>
</dbReference>
<organism evidence="6 7">
    <name type="scientific">Alloiococcus otitis ATCC 51267</name>
    <dbReference type="NCBI Taxonomy" id="883081"/>
    <lineage>
        <taxon>Bacteria</taxon>
        <taxon>Bacillati</taxon>
        <taxon>Bacillota</taxon>
        <taxon>Bacilli</taxon>
        <taxon>Lactobacillales</taxon>
        <taxon>Carnobacteriaceae</taxon>
        <taxon>Alloiococcus</taxon>
    </lineage>
</organism>
<dbReference type="Pfam" id="PF01813">
    <property type="entry name" value="ATP-synt_D"/>
    <property type="match status" value="1"/>
</dbReference>
<dbReference type="GO" id="GO:0046961">
    <property type="term" value="F:proton-transporting ATPase activity, rotational mechanism"/>
    <property type="evidence" value="ECO:0007669"/>
    <property type="project" value="InterPro"/>
</dbReference>
<comment type="caution">
    <text evidence="6">The sequence shown here is derived from an EMBL/GenBank/DDBJ whole genome shotgun (WGS) entry which is preliminary data.</text>
</comment>
<keyword evidence="5" id="KW-0175">Coiled coil</keyword>
<dbReference type="GO" id="GO:0005524">
    <property type="term" value="F:ATP binding"/>
    <property type="evidence" value="ECO:0007669"/>
    <property type="project" value="UniProtKB-UniRule"/>
</dbReference>
<dbReference type="eggNOG" id="COG1394">
    <property type="taxonomic scope" value="Bacteria"/>
</dbReference>
<comment type="similarity">
    <text evidence="1 4">Belongs to the V-ATPase D subunit family.</text>
</comment>
<keyword evidence="4" id="KW-0066">ATP synthesis</keyword>
<dbReference type="Gene3D" id="1.10.287.3240">
    <property type="match status" value="1"/>
</dbReference>
<evidence type="ECO:0000256" key="5">
    <source>
        <dbReference type="SAM" id="Coils"/>
    </source>
</evidence>
<dbReference type="AlphaFoldDB" id="K9EAD6"/>
<evidence type="ECO:0000256" key="2">
    <source>
        <dbReference type="ARBA" id="ARBA00022448"/>
    </source>
</evidence>
<dbReference type="EMBL" id="AGXA01000004">
    <property type="protein sequence ID" value="EKU94199.1"/>
    <property type="molecule type" value="Genomic_DNA"/>
</dbReference>